<evidence type="ECO:0000256" key="1">
    <source>
        <dbReference type="SAM" id="MobiDB-lite"/>
    </source>
</evidence>
<accession>A0ABS8TDE7</accession>
<proteinExistence type="predicted"/>
<dbReference type="Proteomes" id="UP000823775">
    <property type="component" value="Unassembled WGS sequence"/>
</dbReference>
<sequence>MLTFQTQKNFHKEYDNTKSNACLQILKDVKHQFHMYHFTSLSPRYLTVAERESDRIHAVSISMPPTPKRVGFTDNETIDAPDSAATSKDKKTRFYSQPMPTAATTTTASSAGAPASSEHPRNPRISKLKDKRFDSFKTWSGARNSDRLRFLEESILFSEDKTWPFLLRYPISSFGIILGVSSQAISRESSGNFCSRLGLHISMTQTCALADLCCPDGHCYFCLCAETHFLL</sequence>
<protein>
    <submittedName>
        <fullName evidence="2">Uncharacterized protein</fullName>
    </submittedName>
</protein>
<name>A0ABS8TDE7_DATST</name>
<reference evidence="2 3" key="1">
    <citation type="journal article" date="2021" name="BMC Genomics">
        <title>Datura genome reveals duplications of psychoactive alkaloid biosynthetic genes and high mutation rate following tissue culture.</title>
        <authorList>
            <person name="Rajewski A."/>
            <person name="Carter-House D."/>
            <person name="Stajich J."/>
            <person name="Litt A."/>
        </authorList>
    </citation>
    <scope>NUCLEOTIDE SEQUENCE [LARGE SCALE GENOMIC DNA]</scope>
    <source>
        <strain evidence="2">AR-01</strain>
    </source>
</reference>
<organism evidence="2 3">
    <name type="scientific">Datura stramonium</name>
    <name type="common">Jimsonweed</name>
    <name type="synonym">Common thornapple</name>
    <dbReference type="NCBI Taxonomy" id="4076"/>
    <lineage>
        <taxon>Eukaryota</taxon>
        <taxon>Viridiplantae</taxon>
        <taxon>Streptophyta</taxon>
        <taxon>Embryophyta</taxon>
        <taxon>Tracheophyta</taxon>
        <taxon>Spermatophyta</taxon>
        <taxon>Magnoliopsida</taxon>
        <taxon>eudicotyledons</taxon>
        <taxon>Gunneridae</taxon>
        <taxon>Pentapetalae</taxon>
        <taxon>asterids</taxon>
        <taxon>lamiids</taxon>
        <taxon>Solanales</taxon>
        <taxon>Solanaceae</taxon>
        <taxon>Solanoideae</taxon>
        <taxon>Datureae</taxon>
        <taxon>Datura</taxon>
    </lineage>
</organism>
<feature type="compositionally biased region" description="Low complexity" evidence="1">
    <location>
        <begin position="100"/>
        <end position="117"/>
    </location>
</feature>
<evidence type="ECO:0000313" key="2">
    <source>
        <dbReference type="EMBL" id="MCD7469481.1"/>
    </source>
</evidence>
<dbReference type="EMBL" id="JACEIK010001449">
    <property type="protein sequence ID" value="MCD7469481.1"/>
    <property type="molecule type" value="Genomic_DNA"/>
</dbReference>
<gene>
    <name evidence="2" type="ORF">HAX54_008536</name>
</gene>
<feature type="region of interest" description="Disordered" evidence="1">
    <location>
        <begin position="67"/>
        <end position="124"/>
    </location>
</feature>
<keyword evidence="3" id="KW-1185">Reference proteome</keyword>
<evidence type="ECO:0000313" key="3">
    <source>
        <dbReference type="Proteomes" id="UP000823775"/>
    </source>
</evidence>
<comment type="caution">
    <text evidence="2">The sequence shown here is derived from an EMBL/GenBank/DDBJ whole genome shotgun (WGS) entry which is preliminary data.</text>
</comment>